<evidence type="ECO:0000256" key="4">
    <source>
        <dbReference type="PROSITE-ProRule" id="PRU00207"/>
    </source>
</evidence>
<gene>
    <name evidence="6" type="ORF">GBAR_LOCUS15590</name>
</gene>
<feature type="domain" description="TRAF-type" evidence="5">
    <location>
        <begin position="126"/>
        <end position="179"/>
    </location>
</feature>
<dbReference type="PROSITE" id="PS50145">
    <property type="entry name" value="ZF_TRAF"/>
    <property type="match status" value="1"/>
</dbReference>
<dbReference type="EMBL" id="CASHTH010002266">
    <property type="protein sequence ID" value="CAI8027243.1"/>
    <property type="molecule type" value="Genomic_DNA"/>
</dbReference>
<evidence type="ECO:0000313" key="6">
    <source>
        <dbReference type="EMBL" id="CAI8027243.1"/>
    </source>
</evidence>
<dbReference type="PANTHER" id="PTHR10131:SF94">
    <property type="entry name" value="TNF RECEPTOR-ASSOCIATED FACTOR 4"/>
    <property type="match status" value="1"/>
</dbReference>
<dbReference type="Pfam" id="PF02176">
    <property type="entry name" value="zf-TRAF"/>
    <property type="match status" value="1"/>
</dbReference>
<comment type="caution">
    <text evidence="6">The sequence shown here is derived from an EMBL/GenBank/DDBJ whole genome shotgun (WGS) entry which is preliminary data.</text>
</comment>
<name>A0AA35SDM0_GEOBA</name>
<dbReference type="AlphaFoldDB" id="A0AA35SDM0"/>
<evidence type="ECO:0000256" key="3">
    <source>
        <dbReference type="ARBA" id="ARBA00022833"/>
    </source>
</evidence>
<protein>
    <submittedName>
        <fullName evidence="6">TNF receptor-associated factor 2</fullName>
    </submittedName>
</protein>
<dbReference type="Proteomes" id="UP001174909">
    <property type="component" value="Unassembled WGS sequence"/>
</dbReference>
<keyword evidence="2 4" id="KW-0863">Zinc-finger</keyword>
<reference evidence="6" key="1">
    <citation type="submission" date="2023-03" db="EMBL/GenBank/DDBJ databases">
        <authorList>
            <person name="Steffen K."/>
            <person name="Cardenas P."/>
        </authorList>
    </citation>
    <scope>NUCLEOTIDE SEQUENCE</scope>
</reference>
<dbReference type="InterPro" id="IPR013083">
    <property type="entry name" value="Znf_RING/FYVE/PHD"/>
</dbReference>
<dbReference type="PANTHER" id="PTHR10131">
    <property type="entry name" value="TNF RECEPTOR ASSOCIATED FACTOR"/>
    <property type="match status" value="1"/>
</dbReference>
<proteinExistence type="predicted"/>
<dbReference type="InterPro" id="IPR001293">
    <property type="entry name" value="Znf_TRAF"/>
</dbReference>
<keyword evidence="3 4" id="KW-0862">Zinc</keyword>
<dbReference type="Gene3D" id="3.30.40.10">
    <property type="entry name" value="Zinc/RING finger domain, C3HC4 (zinc finger)"/>
    <property type="match status" value="2"/>
</dbReference>
<dbReference type="GO" id="GO:0043122">
    <property type="term" value="P:regulation of canonical NF-kappaB signal transduction"/>
    <property type="evidence" value="ECO:0007669"/>
    <property type="project" value="TreeGrafter"/>
</dbReference>
<accession>A0AA35SDM0</accession>
<dbReference type="GO" id="GO:0008270">
    <property type="term" value="F:zinc ion binding"/>
    <property type="evidence" value="ECO:0007669"/>
    <property type="project" value="UniProtKB-KW"/>
</dbReference>
<keyword evidence="1 4" id="KW-0479">Metal-binding</keyword>
<keyword evidence="6" id="KW-0675">Receptor</keyword>
<evidence type="ECO:0000256" key="1">
    <source>
        <dbReference type="ARBA" id="ARBA00022723"/>
    </source>
</evidence>
<evidence type="ECO:0000313" key="7">
    <source>
        <dbReference type="Proteomes" id="UP001174909"/>
    </source>
</evidence>
<evidence type="ECO:0000259" key="5">
    <source>
        <dbReference type="PROSITE" id="PS50145"/>
    </source>
</evidence>
<keyword evidence="7" id="KW-1185">Reference proteome</keyword>
<organism evidence="6 7">
    <name type="scientific">Geodia barretti</name>
    <name type="common">Barrett's horny sponge</name>
    <dbReference type="NCBI Taxonomy" id="519541"/>
    <lineage>
        <taxon>Eukaryota</taxon>
        <taxon>Metazoa</taxon>
        <taxon>Porifera</taxon>
        <taxon>Demospongiae</taxon>
        <taxon>Heteroscleromorpha</taxon>
        <taxon>Tetractinellida</taxon>
        <taxon>Astrophorina</taxon>
        <taxon>Geodiidae</taxon>
        <taxon>Geodia</taxon>
    </lineage>
</organism>
<sequence length="202" mass="23135">MSEARGMDTGYSTGRANLYRDRSSALMTSTEISRLSCPNCKKILRDPRQVTVCGCRFCAGCIDQRPAQGCSAESVYTCAVDGAKYKRRDVRKDRGCQREIEFLEVDCPTQPRPCLWRGKLTDMEHHVSEECPKRLRECDLKCGGKYLAEELEQHMARDCHRRPVPCQYCKQQLPMKDLQDHYMGCDRLLECAPTANKLEVKN</sequence>
<dbReference type="SUPFAM" id="SSF57850">
    <property type="entry name" value="RING/U-box"/>
    <property type="match status" value="1"/>
</dbReference>
<evidence type="ECO:0000256" key="2">
    <source>
        <dbReference type="ARBA" id="ARBA00022771"/>
    </source>
</evidence>
<feature type="zinc finger region" description="TRAF-type" evidence="4">
    <location>
        <begin position="126"/>
        <end position="179"/>
    </location>
</feature>